<evidence type="ECO:0000256" key="1">
    <source>
        <dbReference type="SAM" id="MobiDB-lite"/>
    </source>
</evidence>
<sequence length="364" mass="41758">MTEKLKINVTKRTADILEKDAESFEFFKADGRTLNKNALLTQLIVNYYERFRVQEEELSTYLTGAIGKETHLKKGELEALCRTIASHVRKREAAPLKERFDHTVSVKPTRASEPVLDYIEAYLLGGSTLSEYFRNLFSSYAALPQDEREKIVFRPQYEALERAIAAKKKVFLTTQRTREKGYELSPYRIAASKEELHCYLLAARGNECVPIRLSRIVSVTPLAQDAVFSPEHLSMFARMLAFGPQFRYGKREEEAVVQFTAHGMEMYRALYVHRPVPVSVENNTFTFACSHQQLMQYLVRFGRDAFVVRPSSLRERIRTFYALAGKKYASANRHYATLRNEAAAADAKADKNADERKAPPEEEQ</sequence>
<proteinExistence type="predicted"/>
<dbReference type="EMBL" id="DXBB01000075">
    <property type="protein sequence ID" value="HIZ73017.1"/>
    <property type="molecule type" value="Genomic_DNA"/>
</dbReference>
<dbReference type="Proteomes" id="UP000824102">
    <property type="component" value="Unassembled WGS sequence"/>
</dbReference>
<name>A0A9D2G696_9FIRM</name>
<protein>
    <submittedName>
        <fullName evidence="2">WYL domain-containing protein</fullName>
    </submittedName>
</protein>
<dbReference type="AlphaFoldDB" id="A0A9D2G696"/>
<gene>
    <name evidence="2" type="ORF">H9964_05515</name>
</gene>
<evidence type="ECO:0000313" key="3">
    <source>
        <dbReference type="Proteomes" id="UP000824102"/>
    </source>
</evidence>
<feature type="region of interest" description="Disordered" evidence="1">
    <location>
        <begin position="342"/>
        <end position="364"/>
    </location>
</feature>
<organism evidence="2 3">
    <name type="scientific">Candidatus Gallimonas intestinavium</name>
    <dbReference type="NCBI Taxonomy" id="2838603"/>
    <lineage>
        <taxon>Bacteria</taxon>
        <taxon>Bacillati</taxon>
        <taxon>Bacillota</taxon>
        <taxon>Clostridia</taxon>
        <taxon>Candidatus Gallimonas</taxon>
    </lineage>
</organism>
<reference evidence="2" key="1">
    <citation type="journal article" date="2021" name="PeerJ">
        <title>Extensive microbial diversity within the chicken gut microbiome revealed by metagenomics and culture.</title>
        <authorList>
            <person name="Gilroy R."/>
            <person name="Ravi A."/>
            <person name="Getino M."/>
            <person name="Pursley I."/>
            <person name="Horton D.L."/>
            <person name="Alikhan N.F."/>
            <person name="Baker D."/>
            <person name="Gharbi K."/>
            <person name="Hall N."/>
            <person name="Watson M."/>
            <person name="Adriaenssens E.M."/>
            <person name="Foster-Nyarko E."/>
            <person name="Jarju S."/>
            <person name="Secka A."/>
            <person name="Antonio M."/>
            <person name="Oren A."/>
            <person name="Chaudhuri R.R."/>
            <person name="La Ragione R."/>
            <person name="Hildebrand F."/>
            <person name="Pallen M.J."/>
        </authorList>
    </citation>
    <scope>NUCLEOTIDE SEQUENCE</scope>
    <source>
        <strain evidence="2">ChiW7-2402</strain>
    </source>
</reference>
<feature type="compositionally biased region" description="Basic and acidic residues" evidence="1">
    <location>
        <begin position="347"/>
        <end position="364"/>
    </location>
</feature>
<reference evidence="2" key="2">
    <citation type="submission" date="2021-04" db="EMBL/GenBank/DDBJ databases">
        <authorList>
            <person name="Gilroy R."/>
        </authorList>
    </citation>
    <scope>NUCLEOTIDE SEQUENCE</scope>
    <source>
        <strain evidence="2">ChiW7-2402</strain>
    </source>
</reference>
<evidence type="ECO:0000313" key="2">
    <source>
        <dbReference type="EMBL" id="HIZ73017.1"/>
    </source>
</evidence>
<accession>A0A9D2G696</accession>
<comment type="caution">
    <text evidence="2">The sequence shown here is derived from an EMBL/GenBank/DDBJ whole genome shotgun (WGS) entry which is preliminary data.</text>
</comment>